<comment type="caution">
    <text evidence="2">The sequence shown here is derived from an EMBL/GenBank/DDBJ whole genome shotgun (WGS) entry which is preliminary data.</text>
</comment>
<feature type="signal peptide" evidence="1">
    <location>
        <begin position="1"/>
        <end position="19"/>
    </location>
</feature>
<dbReference type="OrthoDB" id="6691589at2"/>
<keyword evidence="3" id="KW-1185">Reference proteome</keyword>
<protein>
    <submittedName>
        <fullName evidence="2">Uncharacterized protein</fullName>
    </submittedName>
</protein>
<feature type="chain" id="PRO_5020921075" evidence="1">
    <location>
        <begin position="20"/>
        <end position="164"/>
    </location>
</feature>
<sequence length="164" mass="18381">MKKLSLISLALCMGCSVYAKDINVQSLVNAQSLNCELPNPMLNFIGDFYANGYDSSQFNPGIQRLKLGKNNYRGIQGYQHYTTAHMEQNDFAVNFEHYGVRVIKISLQRIRGSDTESAAYYFVFAGAPVTVTYQLRKALGSVWNIENSLEQTPQGNTKLTCIYG</sequence>
<evidence type="ECO:0000256" key="1">
    <source>
        <dbReference type="SAM" id="SignalP"/>
    </source>
</evidence>
<proteinExistence type="predicted"/>
<reference evidence="2 3" key="1">
    <citation type="submission" date="2019-03" db="EMBL/GenBank/DDBJ databases">
        <title>Genomic analyses of the natural microbiome of Caenorhabditis elegans.</title>
        <authorList>
            <person name="Samuel B."/>
        </authorList>
    </citation>
    <scope>NUCLEOTIDE SEQUENCE [LARGE SCALE GENOMIC DNA]</scope>
    <source>
        <strain evidence="2 3">JUb89</strain>
    </source>
</reference>
<evidence type="ECO:0000313" key="2">
    <source>
        <dbReference type="EMBL" id="TCM67838.1"/>
    </source>
</evidence>
<organism evidence="2 3">
    <name type="scientific">Acinetobacter calcoaceticus</name>
    <dbReference type="NCBI Taxonomy" id="471"/>
    <lineage>
        <taxon>Bacteria</taxon>
        <taxon>Pseudomonadati</taxon>
        <taxon>Pseudomonadota</taxon>
        <taxon>Gammaproteobacteria</taxon>
        <taxon>Moraxellales</taxon>
        <taxon>Moraxellaceae</taxon>
        <taxon>Acinetobacter</taxon>
        <taxon>Acinetobacter calcoaceticus/baumannii complex</taxon>
    </lineage>
</organism>
<keyword evidence="1" id="KW-0732">Signal</keyword>
<dbReference type="Proteomes" id="UP000294963">
    <property type="component" value="Unassembled WGS sequence"/>
</dbReference>
<accession>A0A4V2R1A7</accession>
<dbReference type="EMBL" id="SLVJ01000007">
    <property type="protein sequence ID" value="TCM67838.1"/>
    <property type="molecule type" value="Genomic_DNA"/>
</dbReference>
<name>A0A4V2R1A7_ACICA</name>
<dbReference type="AlphaFoldDB" id="A0A4V2R1A7"/>
<evidence type="ECO:0000313" key="3">
    <source>
        <dbReference type="Proteomes" id="UP000294963"/>
    </source>
</evidence>
<gene>
    <name evidence="2" type="ORF">EC844_107133</name>
</gene>